<dbReference type="Gene3D" id="3.40.50.150">
    <property type="entry name" value="Vaccinia Virus protein VP39"/>
    <property type="match status" value="1"/>
</dbReference>
<dbReference type="EMBL" id="CP012673">
    <property type="protein sequence ID" value="AUX43561.1"/>
    <property type="molecule type" value="Genomic_DNA"/>
</dbReference>
<dbReference type="PROSITE" id="PS00455">
    <property type="entry name" value="AMP_BINDING"/>
    <property type="match status" value="2"/>
</dbReference>
<evidence type="ECO:0000256" key="6">
    <source>
        <dbReference type="SAM" id="MobiDB-lite"/>
    </source>
</evidence>
<dbReference type="NCBIfam" id="TIGR01733">
    <property type="entry name" value="AA-adenyl-dom"/>
    <property type="match status" value="2"/>
</dbReference>
<dbReference type="CDD" id="cd02440">
    <property type="entry name" value="AdoMet_MTases"/>
    <property type="match status" value="1"/>
</dbReference>
<keyword evidence="5" id="KW-0677">Repeat</keyword>
<dbReference type="GO" id="GO:0005737">
    <property type="term" value="C:cytoplasm"/>
    <property type="evidence" value="ECO:0007669"/>
    <property type="project" value="TreeGrafter"/>
</dbReference>
<dbReference type="Pfam" id="PF00501">
    <property type="entry name" value="AMP-binding"/>
    <property type="match status" value="2"/>
</dbReference>
<dbReference type="GO" id="GO:0043041">
    <property type="term" value="P:amino acid activation for nonribosomal peptide biosynthetic process"/>
    <property type="evidence" value="ECO:0007669"/>
    <property type="project" value="TreeGrafter"/>
</dbReference>
<dbReference type="CDD" id="cd19531">
    <property type="entry name" value="LCL_NRPS-like"/>
    <property type="match status" value="1"/>
</dbReference>
<comment type="similarity">
    <text evidence="2">Belongs to the ATP-dependent AMP-binding enzyme family.</text>
</comment>
<dbReference type="Gene3D" id="3.40.50.980">
    <property type="match status" value="4"/>
</dbReference>
<dbReference type="InterPro" id="IPR000873">
    <property type="entry name" value="AMP-dep_synth/lig_dom"/>
</dbReference>
<dbReference type="FunFam" id="3.30.559.30:FF:000001">
    <property type="entry name" value="Non-ribosomal peptide synthetase"/>
    <property type="match status" value="1"/>
</dbReference>
<dbReference type="Pfam" id="PF08242">
    <property type="entry name" value="Methyltransf_12"/>
    <property type="match status" value="1"/>
</dbReference>
<sequence>MSTSHVSQRNADLTPITEETSRLLEAERHRVVSPRDQAVAAFPEDLCIHQLFEAQAARTPDAAAVISGDRQLTYRELDARANELAHRLREMGVAPGVLVGVCMERSPEMLVGLLGVLKAGGAYLPLDPAYPQDRLAFMLDDAGAPILLSQASLAGRLPSGRARLLCVDSDWQAMASGHSMNPACAATPLDLSYVIYTSGSTGQPKGVAVTHRNLVHSTTARLLVYPEPVRRLLLVSSFGFDISTAQIFWALCSGGALVLAPDSFSKNPEGVAALIAARRVSHLLCVPSLYAFALAQPGAREALSSLTTVILGGETIPLNLVAEHQERAAHAALFNEYGPTEATVWSSVCRITEAHGAGRSVPIGRPIPRTEIYLLDERMQPVPTGAPGELYIGGAGVARGYLHRPELSAQKFIPDPFSADPSARLYRTGDLGRLLPDGNIEFLGRLDHQVKIRGYRIELGEIESVLCSHPEVGACAVLAREDVPGDKRLVAYVVRSKDAAALDARRVQESEHVSAWRASSEQAYLHGTDSADPLFRITGWNSSYTQRPIPEAEMREWRDRTLGRIAALRPARVWEIGCGAGLLLLPLAPRCAEYLGTDLSAAAIGELQAVVASLGLGHVRLERREAAAFSGIPEGHFDVVILNSVVQCFPSASYLRDVLEGAARAVAPGGAIFLGDIRNRDLLEAFHVSVQRHRHGGELSEAALREARRAIEEEEELLVAPVALRSLCAQIEGLSHAEVCLKRGEGDNEMNRYRYDAVLYVGQAPPPVQIEARRAWRPASDTVEGFGQWLLAERPAAAELVGIPNARVYTDASESQRLWGSEGLPPEAAKPETAVDPESLWRLGERLGYRVRVRWSEERGPAYMDVLWERDDGSLPLRLWPSRAELSGVRLDDHVSNPLRGAQEREMVSALRGFLQQKVPEYMVPSAVVLLDVLPLTPNGKVDRSALPAPAQQRSLDHYVAPRSPLEQTLAEIFARVLRLDRVGVHDDFFALGGQSLLAAQVVTRIRGALGMEVPLQTLFEAPSVEALGQALSASQAALPLHLADPIARVSREAPLQPSFAQQWMWFLDRMAPGRSVYNIAVALRLRGALNVPALRRALGEIVRRHEALRTTFEGRGDTVVQVVRAAPEPWPLPILEVTGGSAPAVDGDAELLRQLQVETAKPFDTERGPLFRTVLLRCHETHHVLLLSMHHIVYDGWSTRVVSRELSALYSAFCAEQPSPLPELQVQVADVAAWQRGYLPGGRIERELSYWKRQLAGCAPLELPLDHPRPPVFTFRGSSVSLTLRPELASRLQRVTQQQGATLFMTLLAAFQVLLSRYSGQEEVCTGTPIANRTRAEMEPLIGLFLNTLPLRTQLGGNPTFAEVLGRVRRVCLEAYAHPNVPFDRLVEELGVRRDMSRNPVYQTMFTLQNRAGEEMALPGLVVSSLEVPSDATQFDLSLRFVEQEDGSLLGAMEYATDLFDRETAERLSGHYARLLEGIVENPHRGIEELPLLTEAERQQIVVAWNQTEAPRPEDLCIHQLFEAQAARTPDAAAAISGDRQLTYRELDARSSRLAHRLREMGVAPGVLVGVCMERSPEMLIGLLGVLKAGGAYLPLDPAYPQDRLAFMLDDAEAQLLLSQASLAGRLPSCRARLLLVDAGQEATDGEHSIDPACAATPLDLSYVIYTSGSTGQPKGVAVTHRNLVHSTSARLHVYPEPVRRLLLVSSLGFDISTAQIFWTLCSGGALVLAPDAFSSDPEGLTSLIAAQRVSHLLCVPSLYAFALAQPGASEALSSLTTVVLGGEAIPWSLVAAHRERAPRAALFNEYGPTEATVWSSVHHITAADSPGRSVPIGRPIPGAELYLLDRHLQPVPVGVPGELHIGGAGVARGYLRRPGLSAQKFIPSPFSADPSAKLYRTGDLGRFLPDGNIEFLGRLDHQVKIRGYRVELGEIEAALRNHPAVRDAAVAAREDAPGDRRLVAYVVRADSACSAGALRGHLRATLPDYMLPSAFVWLEALPLTPNGKVDRKALPEPEGTGEADGASHEPPRTDVERVLADVWAKVLRLAAVGIRDNFFLLGGDSILALQVVGRCKREGLHFTVRDLFEHQTIAGLARVARRSSAVEVEQGQVVGDVPLTPIQRWFLDAEPAEPHHFNQAMLWTAAAPLSPEIAAPALAAVMRQHDALRLRYPRSEAGWAQQHAAEGELPLERVDLSRVGAQERAAAVEAAASALQEGLSLEAGPLARAAWLDLGEAGARLLLVIHHLVVDGVSWRVLHEDLEHAALQLLSGEPPRLGAKTTSFREWSERLHGWVERGGLSDQLGYWQAQCRRPVARLPVDREASLGTIGQSRTIAVQLSTSETTALLRDVGAAYRTEVNDVLLSALTEVLSAWCGVDTVCVELEGHGREQLVDGLDVSRTVGWFTSLFPVWLQAPADTAASSLLTSVKEQLRSVPLRGAGHGWLRHLHPDASVRASLSVQAPVLFNYLGQLDMAASGQSLLSPAFEPIGPGESRRNRLRHALSINGGVSQGRLQLGLTYSPAVHDASTVERLAEQLMSSLRRLIAHCASDARRPSSTAERANEQDRRPPRACVAPLVSGSQPGAIVLIPAVGGYVSAHMIRLAHGMGGRRPVLGVTTPPHAGAGRMPATLEALCGRYTEEALTQVPAGPFSLVGYCYGGFSALEMALSLEGAGRDVAQVILLEAPAPWLVKPTPGPFDRSAALRRIAGLWGIKVDPAALVGLSEEQAIRRVVASITSSDLASDDAEWTLRAILDSQDGHITMLDRWKPRMPKAPVHLVRASEPPEDMPPDYGWGAYTALAGVHCVPGDHFAIVRPPHVENTTRILLELLAHPKAS</sequence>
<dbReference type="NCBIfam" id="NF003417">
    <property type="entry name" value="PRK04813.1"/>
    <property type="match status" value="3"/>
</dbReference>
<dbReference type="FunFam" id="2.30.38.10:FF:000001">
    <property type="entry name" value="Non-ribosomal peptide synthetase PvdI"/>
    <property type="match status" value="2"/>
</dbReference>
<dbReference type="PANTHER" id="PTHR45527">
    <property type="entry name" value="NONRIBOSOMAL PEPTIDE SYNTHETASE"/>
    <property type="match status" value="1"/>
</dbReference>
<dbReference type="InterPro" id="IPR036736">
    <property type="entry name" value="ACP-like_sf"/>
</dbReference>
<evidence type="ECO:0000313" key="8">
    <source>
        <dbReference type="EMBL" id="AUX43561.1"/>
    </source>
</evidence>
<dbReference type="Pfam" id="PF00668">
    <property type="entry name" value="Condensation"/>
    <property type="match status" value="2"/>
</dbReference>
<dbReference type="InterPro" id="IPR020845">
    <property type="entry name" value="AMP-binding_CS"/>
</dbReference>
<dbReference type="InterPro" id="IPR001242">
    <property type="entry name" value="Condensation_dom"/>
</dbReference>
<dbReference type="InterPro" id="IPR025110">
    <property type="entry name" value="AMP-bd_C"/>
</dbReference>
<dbReference type="SMART" id="SM00824">
    <property type="entry name" value="PKS_TE"/>
    <property type="match status" value="1"/>
</dbReference>
<dbReference type="InterPro" id="IPR029058">
    <property type="entry name" value="AB_hydrolase_fold"/>
</dbReference>
<reference evidence="8 9" key="1">
    <citation type="submission" date="2015-09" db="EMBL/GenBank/DDBJ databases">
        <title>Sorangium comparison.</title>
        <authorList>
            <person name="Zaburannyi N."/>
            <person name="Bunk B."/>
            <person name="Overmann J."/>
            <person name="Mueller R."/>
        </authorList>
    </citation>
    <scope>NUCLEOTIDE SEQUENCE [LARGE SCALE GENOMIC DNA]</scope>
    <source>
        <strain evidence="8 9">So ce26</strain>
    </source>
</reference>
<dbReference type="OrthoDB" id="9797708at2"/>
<dbReference type="Pfam" id="PF00550">
    <property type="entry name" value="PP-binding"/>
    <property type="match status" value="2"/>
</dbReference>
<dbReference type="Pfam" id="PF00975">
    <property type="entry name" value="Thioesterase"/>
    <property type="match status" value="1"/>
</dbReference>
<dbReference type="InterPro" id="IPR001031">
    <property type="entry name" value="Thioesterase"/>
</dbReference>
<dbReference type="Proteomes" id="UP000238348">
    <property type="component" value="Chromosome"/>
</dbReference>
<dbReference type="SMART" id="SM00823">
    <property type="entry name" value="PKS_PP"/>
    <property type="match status" value="2"/>
</dbReference>
<gene>
    <name evidence="8" type="ORF">SOCE26_050110</name>
</gene>
<dbReference type="Gene3D" id="3.40.50.1820">
    <property type="entry name" value="alpha/beta hydrolase"/>
    <property type="match status" value="1"/>
</dbReference>
<dbReference type="RefSeq" id="WP_104982226.1">
    <property type="nucleotide sequence ID" value="NZ_CP012673.1"/>
</dbReference>
<accession>A0A2L0EW73</accession>
<dbReference type="SUPFAM" id="SSF47336">
    <property type="entry name" value="ACP-like"/>
    <property type="match status" value="2"/>
</dbReference>
<dbReference type="PROSITE" id="PS50075">
    <property type="entry name" value="CARRIER"/>
    <property type="match status" value="2"/>
</dbReference>
<dbReference type="FunFam" id="3.40.50.980:FF:000001">
    <property type="entry name" value="Non-ribosomal peptide synthetase"/>
    <property type="match status" value="2"/>
</dbReference>
<dbReference type="GO" id="GO:0003824">
    <property type="term" value="F:catalytic activity"/>
    <property type="evidence" value="ECO:0007669"/>
    <property type="project" value="InterPro"/>
</dbReference>
<dbReference type="FunFam" id="3.40.50.12780:FF:000012">
    <property type="entry name" value="Non-ribosomal peptide synthetase"/>
    <property type="match status" value="2"/>
</dbReference>
<dbReference type="InterPro" id="IPR029063">
    <property type="entry name" value="SAM-dependent_MTases_sf"/>
</dbReference>
<dbReference type="InterPro" id="IPR020806">
    <property type="entry name" value="PKS_PP-bd"/>
</dbReference>
<keyword evidence="3" id="KW-0596">Phosphopantetheine</keyword>
<feature type="region of interest" description="Disordered" evidence="6">
    <location>
        <begin position="2006"/>
        <end position="2029"/>
    </location>
</feature>
<dbReference type="SUPFAM" id="SSF53474">
    <property type="entry name" value="alpha/beta-Hydrolases"/>
    <property type="match status" value="1"/>
</dbReference>
<evidence type="ECO:0000256" key="2">
    <source>
        <dbReference type="ARBA" id="ARBA00006432"/>
    </source>
</evidence>
<dbReference type="GO" id="GO:0072330">
    <property type="term" value="P:monocarboxylic acid biosynthetic process"/>
    <property type="evidence" value="ECO:0007669"/>
    <property type="project" value="UniProtKB-ARBA"/>
</dbReference>
<dbReference type="InterPro" id="IPR010071">
    <property type="entry name" value="AA_adenyl_dom"/>
</dbReference>
<dbReference type="NCBIfam" id="TIGR01720">
    <property type="entry name" value="NRPS-para261"/>
    <property type="match status" value="1"/>
</dbReference>
<name>A0A2L0EW73_SORCE</name>
<dbReference type="InterPro" id="IPR013217">
    <property type="entry name" value="Methyltransf_12"/>
</dbReference>
<protein>
    <recommendedName>
        <fullName evidence="7">Carrier domain-containing protein</fullName>
    </recommendedName>
</protein>
<dbReference type="Gene3D" id="3.30.559.30">
    <property type="entry name" value="Nonribosomal peptide synthetase, condensation domain"/>
    <property type="match status" value="2"/>
</dbReference>
<dbReference type="CDD" id="cd19534">
    <property type="entry name" value="E_NRPS"/>
    <property type="match status" value="1"/>
</dbReference>
<dbReference type="SUPFAM" id="SSF56801">
    <property type="entry name" value="Acetyl-CoA synthetase-like"/>
    <property type="match status" value="2"/>
</dbReference>
<evidence type="ECO:0000256" key="5">
    <source>
        <dbReference type="ARBA" id="ARBA00022737"/>
    </source>
</evidence>
<organism evidence="8 9">
    <name type="scientific">Sorangium cellulosum</name>
    <name type="common">Polyangium cellulosum</name>
    <dbReference type="NCBI Taxonomy" id="56"/>
    <lineage>
        <taxon>Bacteria</taxon>
        <taxon>Pseudomonadati</taxon>
        <taxon>Myxococcota</taxon>
        <taxon>Polyangia</taxon>
        <taxon>Polyangiales</taxon>
        <taxon>Polyangiaceae</taxon>
        <taxon>Sorangium</taxon>
    </lineage>
</organism>
<dbReference type="Gene3D" id="3.30.300.30">
    <property type="match status" value="3"/>
</dbReference>
<dbReference type="Pfam" id="PF13193">
    <property type="entry name" value="AMP-binding_C"/>
    <property type="match status" value="2"/>
</dbReference>
<dbReference type="FunFam" id="1.10.1200.10:FF:000016">
    <property type="entry name" value="Non-ribosomal peptide synthase"/>
    <property type="match status" value="1"/>
</dbReference>
<keyword evidence="4" id="KW-0597">Phosphoprotein</keyword>
<evidence type="ECO:0000256" key="3">
    <source>
        <dbReference type="ARBA" id="ARBA00022450"/>
    </source>
</evidence>
<dbReference type="InterPro" id="IPR020802">
    <property type="entry name" value="TesA-like"/>
</dbReference>
<dbReference type="PANTHER" id="PTHR45527:SF1">
    <property type="entry name" value="FATTY ACID SYNTHASE"/>
    <property type="match status" value="1"/>
</dbReference>
<dbReference type="GO" id="GO:0009403">
    <property type="term" value="P:toxin biosynthetic process"/>
    <property type="evidence" value="ECO:0007669"/>
    <property type="project" value="UniProtKB-ARBA"/>
</dbReference>
<dbReference type="InterPro" id="IPR010060">
    <property type="entry name" value="NRPS_synth"/>
</dbReference>
<dbReference type="Gene3D" id="3.30.559.10">
    <property type="entry name" value="Chloramphenicol acetyltransferase-like domain"/>
    <property type="match status" value="2"/>
</dbReference>
<dbReference type="FunFam" id="3.30.300.30:FF:000010">
    <property type="entry name" value="Enterobactin synthetase component F"/>
    <property type="match status" value="1"/>
</dbReference>
<comment type="cofactor">
    <cofactor evidence="1">
        <name>pantetheine 4'-phosphate</name>
        <dbReference type="ChEBI" id="CHEBI:47942"/>
    </cofactor>
</comment>
<evidence type="ECO:0000313" key="9">
    <source>
        <dbReference type="Proteomes" id="UP000238348"/>
    </source>
</evidence>
<feature type="domain" description="Carrier" evidence="7">
    <location>
        <begin position="961"/>
        <end position="1036"/>
    </location>
</feature>
<dbReference type="SUPFAM" id="SSF53335">
    <property type="entry name" value="S-adenosyl-L-methionine-dependent methyltransferases"/>
    <property type="match status" value="1"/>
</dbReference>
<dbReference type="InterPro" id="IPR045851">
    <property type="entry name" value="AMP-bd_C_sf"/>
</dbReference>
<dbReference type="GO" id="GO:0031177">
    <property type="term" value="F:phosphopantetheine binding"/>
    <property type="evidence" value="ECO:0007669"/>
    <property type="project" value="InterPro"/>
</dbReference>
<dbReference type="Gene3D" id="2.30.38.10">
    <property type="entry name" value="Luciferase, Domain 3"/>
    <property type="match status" value="2"/>
</dbReference>
<dbReference type="Gene3D" id="1.10.1200.10">
    <property type="entry name" value="ACP-like"/>
    <property type="match status" value="2"/>
</dbReference>
<dbReference type="FunFam" id="1.10.1200.10:FF:000005">
    <property type="entry name" value="Nonribosomal peptide synthetase 1"/>
    <property type="match status" value="1"/>
</dbReference>
<dbReference type="SUPFAM" id="SSF52777">
    <property type="entry name" value="CoA-dependent acyltransferases"/>
    <property type="match status" value="4"/>
</dbReference>
<evidence type="ECO:0000256" key="1">
    <source>
        <dbReference type="ARBA" id="ARBA00001957"/>
    </source>
</evidence>
<proteinExistence type="inferred from homology"/>
<dbReference type="InterPro" id="IPR023213">
    <property type="entry name" value="CAT-like_dom_sf"/>
</dbReference>
<dbReference type="InterPro" id="IPR009081">
    <property type="entry name" value="PP-bd_ACP"/>
</dbReference>
<evidence type="ECO:0000256" key="4">
    <source>
        <dbReference type="ARBA" id="ARBA00022553"/>
    </source>
</evidence>
<dbReference type="CDD" id="cd05930">
    <property type="entry name" value="A_NRPS"/>
    <property type="match status" value="2"/>
</dbReference>
<evidence type="ECO:0000259" key="7">
    <source>
        <dbReference type="PROSITE" id="PS50075"/>
    </source>
</evidence>
<feature type="domain" description="Carrier" evidence="7">
    <location>
        <begin position="2028"/>
        <end position="2102"/>
    </location>
</feature>